<feature type="active site" description="Charge relay system" evidence="8 9">
    <location>
        <position position="198"/>
    </location>
</feature>
<accession>A0A444XF90</accession>
<dbReference type="InterPro" id="IPR023828">
    <property type="entry name" value="Peptidase_S8_Ser-AS"/>
</dbReference>
<dbReference type="InterPro" id="IPR010259">
    <property type="entry name" value="S8pro/Inhibitor_I9"/>
</dbReference>
<evidence type="ECO:0000256" key="6">
    <source>
        <dbReference type="ARBA" id="ARBA00022801"/>
    </source>
</evidence>
<dbReference type="STRING" id="3818.A0A444XF90"/>
<organism evidence="15 16">
    <name type="scientific">Arachis hypogaea</name>
    <name type="common">Peanut</name>
    <dbReference type="NCBI Taxonomy" id="3818"/>
    <lineage>
        <taxon>Eukaryota</taxon>
        <taxon>Viridiplantae</taxon>
        <taxon>Streptophyta</taxon>
        <taxon>Embryophyta</taxon>
        <taxon>Tracheophyta</taxon>
        <taxon>Spermatophyta</taxon>
        <taxon>Magnoliopsida</taxon>
        <taxon>eudicotyledons</taxon>
        <taxon>Gunneridae</taxon>
        <taxon>Pentapetalae</taxon>
        <taxon>rosids</taxon>
        <taxon>fabids</taxon>
        <taxon>Fabales</taxon>
        <taxon>Fabaceae</taxon>
        <taxon>Papilionoideae</taxon>
        <taxon>50 kb inversion clade</taxon>
        <taxon>dalbergioids sensu lato</taxon>
        <taxon>Dalbergieae</taxon>
        <taxon>Pterocarpus clade</taxon>
        <taxon>Arachis</taxon>
    </lineage>
</organism>
<evidence type="ECO:0000313" key="15">
    <source>
        <dbReference type="EMBL" id="RYQ88411.1"/>
    </source>
</evidence>
<dbReference type="EMBL" id="CP031001">
    <property type="protein sequence ID" value="QHN76615.1"/>
    <property type="molecule type" value="Genomic_DNA"/>
</dbReference>
<dbReference type="GO" id="GO:0005576">
    <property type="term" value="C:extracellular region"/>
    <property type="evidence" value="ECO:0007669"/>
    <property type="project" value="UniProtKB-SubCell"/>
</dbReference>
<evidence type="ECO:0000259" key="12">
    <source>
        <dbReference type="Pfam" id="PF05922"/>
    </source>
</evidence>
<evidence type="ECO:0000313" key="14">
    <source>
        <dbReference type="EMBL" id="QHN76615.1"/>
    </source>
</evidence>
<dbReference type="PANTHER" id="PTHR10795">
    <property type="entry name" value="PROPROTEIN CONVERTASE SUBTILISIN/KEXIN"/>
    <property type="match status" value="1"/>
</dbReference>
<protein>
    <submittedName>
        <fullName evidence="15">Uncharacterized protein</fullName>
    </submittedName>
</protein>
<evidence type="ECO:0000256" key="2">
    <source>
        <dbReference type="ARBA" id="ARBA00011073"/>
    </source>
</evidence>
<evidence type="ECO:0000256" key="7">
    <source>
        <dbReference type="ARBA" id="ARBA00022825"/>
    </source>
</evidence>
<dbReference type="PROSITE" id="PS00138">
    <property type="entry name" value="SUBTILASE_SER"/>
    <property type="match status" value="1"/>
</dbReference>
<dbReference type="InterPro" id="IPR041469">
    <property type="entry name" value="Subtilisin-like_FN3"/>
</dbReference>
<dbReference type="OrthoDB" id="206201at2759"/>
<gene>
    <name evidence="15" type="ORF">Ahy_B09g095613</name>
    <name evidence="14" type="ORF">DS421_19g645440</name>
</gene>
<evidence type="ECO:0000256" key="4">
    <source>
        <dbReference type="ARBA" id="ARBA00022670"/>
    </source>
</evidence>
<dbReference type="InterPro" id="IPR015500">
    <property type="entry name" value="Peptidase_S8_subtilisin-rel"/>
</dbReference>
<name>A0A444XF90_ARAHY</name>
<comment type="similarity">
    <text evidence="2 9">Belongs to the peptidase S8 family.</text>
</comment>
<dbReference type="Gramene" id="arahy.Tifrunner.gnm2.ann2.Ah19g126300.1">
    <property type="protein sequence ID" value="arahy.Tifrunner.gnm2.ann2.Ah19g126300.1-CDS-1"/>
    <property type="gene ID" value="arahy.Tifrunner.gnm2.ann2.Ah19g126300"/>
</dbReference>
<dbReference type="Gene3D" id="2.60.40.2310">
    <property type="match status" value="1"/>
</dbReference>
<evidence type="ECO:0000256" key="5">
    <source>
        <dbReference type="ARBA" id="ARBA00022729"/>
    </source>
</evidence>
<keyword evidence="6 9" id="KW-0378">Hydrolase</keyword>
<evidence type="ECO:0000259" key="11">
    <source>
        <dbReference type="Pfam" id="PF00082"/>
    </source>
</evidence>
<evidence type="ECO:0000256" key="9">
    <source>
        <dbReference type="PROSITE-ProRule" id="PRU01240"/>
    </source>
</evidence>
<feature type="active site" description="Charge relay system" evidence="8 9">
    <location>
        <position position="520"/>
    </location>
</feature>
<keyword evidence="7 9" id="KW-0720">Serine protease</keyword>
<dbReference type="InterPro" id="IPR000209">
    <property type="entry name" value="Peptidase_S8/S53_dom"/>
</dbReference>
<dbReference type="Gene3D" id="3.40.50.200">
    <property type="entry name" value="Peptidase S8/S53 domain"/>
    <property type="match status" value="1"/>
</dbReference>
<keyword evidence="3" id="KW-0964">Secreted</keyword>
<dbReference type="InterPro" id="IPR034197">
    <property type="entry name" value="Peptidases_S8_3"/>
</dbReference>
<dbReference type="Pfam" id="PF00082">
    <property type="entry name" value="Peptidase_S8"/>
    <property type="match status" value="1"/>
</dbReference>
<dbReference type="Proteomes" id="UP000464620">
    <property type="component" value="Chromosome B09"/>
</dbReference>
<evidence type="ECO:0000256" key="1">
    <source>
        <dbReference type="ARBA" id="ARBA00004613"/>
    </source>
</evidence>
<dbReference type="CDD" id="cd04852">
    <property type="entry name" value="Peptidases_S8_3"/>
    <property type="match status" value="1"/>
</dbReference>
<dbReference type="FunFam" id="3.30.70.80:FF:000002">
    <property type="entry name" value="Subtilisin-like protease SBT5.3"/>
    <property type="match status" value="1"/>
</dbReference>
<evidence type="ECO:0000313" key="17">
    <source>
        <dbReference type="Proteomes" id="UP000464620"/>
    </source>
</evidence>
<dbReference type="InterPro" id="IPR036852">
    <property type="entry name" value="Peptidase_S8/S53_dom_sf"/>
</dbReference>
<keyword evidence="4 9" id="KW-0645">Protease</keyword>
<reference evidence="15 16" key="1">
    <citation type="submission" date="2019-01" db="EMBL/GenBank/DDBJ databases">
        <title>Sequencing of cultivated peanut Arachis hypogaea provides insights into genome evolution and oil improvement.</title>
        <authorList>
            <person name="Chen X."/>
        </authorList>
    </citation>
    <scope>NUCLEOTIDE SEQUENCE [LARGE SCALE GENOMIC DNA]</scope>
    <source>
        <strain evidence="16">cv. Fuhuasheng</strain>
        <strain evidence="15">GDAAS-fuhuasheng2018</strain>
        <tissue evidence="15">Leaves</tissue>
    </source>
</reference>
<reference evidence="14 17" key="2">
    <citation type="submission" date="2020-01" db="EMBL/GenBank/DDBJ databases">
        <title>Genome sequence of Arachis hypogaea, cultivar Shitouqi.</title>
        <authorList>
            <person name="Zhuang W."/>
            <person name="Chen H."/>
            <person name="Varshney R."/>
            <person name="Wang D."/>
            <person name="Ming R."/>
        </authorList>
    </citation>
    <scope>NUCLEOTIDE SEQUENCE [LARGE SCALE GENOMIC DNA]</scope>
    <source>
        <tissue evidence="14">Young leaf</tissue>
    </source>
</reference>
<keyword evidence="5 10" id="KW-0732">Signal</keyword>
<dbReference type="Gene3D" id="3.30.70.80">
    <property type="entry name" value="Peptidase S8 propeptide/proteinase inhibitor I9"/>
    <property type="match status" value="1"/>
</dbReference>
<dbReference type="Pfam" id="PF17766">
    <property type="entry name" value="fn3_6"/>
    <property type="match status" value="1"/>
</dbReference>
<dbReference type="SUPFAM" id="SSF52743">
    <property type="entry name" value="Subtilisin-like"/>
    <property type="match status" value="1"/>
</dbReference>
<feature type="domain" description="Inhibitor I9" evidence="12">
    <location>
        <begin position="34"/>
        <end position="111"/>
    </location>
</feature>
<proteinExistence type="inferred from homology"/>
<dbReference type="Gene3D" id="3.50.30.30">
    <property type="match status" value="1"/>
</dbReference>
<evidence type="ECO:0000259" key="13">
    <source>
        <dbReference type="Pfam" id="PF17766"/>
    </source>
</evidence>
<dbReference type="AlphaFoldDB" id="A0A444XF90"/>
<dbReference type="SMR" id="A0A444XF90"/>
<feature type="domain" description="Subtilisin-like protease fibronectin type-III" evidence="13">
    <location>
        <begin position="628"/>
        <end position="725"/>
    </location>
</feature>
<dbReference type="EMBL" id="SDMP01000019">
    <property type="protein sequence ID" value="RYQ88411.1"/>
    <property type="molecule type" value="Genomic_DNA"/>
</dbReference>
<feature type="chain" id="PRO_5036353937" evidence="10">
    <location>
        <begin position="25"/>
        <end position="732"/>
    </location>
</feature>
<evidence type="ECO:0000256" key="10">
    <source>
        <dbReference type="SAM" id="SignalP"/>
    </source>
</evidence>
<dbReference type="CDD" id="cd02120">
    <property type="entry name" value="PA_subtilisin_like"/>
    <property type="match status" value="1"/>
</dbReference>
<evidence type="ECO:0000313" key="16">
    <source>
        <dbReference type="Proteomes" id="UP000289738"/>
    </source>
</evidence>
<evidence type="ECO:0000256" key="3">
    <source>
        <dbReference type="ARBA" id="ARBA00022525"/>
    </source>
</evidence>
<dbReference type="PRINTS" id="PR00723">
    <property type="entry name" value="SUBTILISIN"/>
</dbReference>
<dbReference type="Proteomes" id="UP000289738">
    <property type="component" value="Chromosome B09"/>
</dbReference>
<dbReference type="GO" id="GO:0006508">
    <property type="term" value="P:proteolysis"/>
    <property type="evidence" value="ECO:0007669"/>
    <property type="project" value="UniProtKB-KW"/>
</dbReference>
<comment type="subcellular location">
    <subcellularLocation>
        <location evidence="1">Secreted</location>
    </subcellularLocation>
</comment>
<keyword evidence="16" id="KW-1185">Reference proteome</keyword>
<evidence type="ECO:0000256" key="8">
    <source>
        <dbReference type="PIRSR" id="PIRSR615500-1"/>
    </source>
</evidence>
<sequence length="732" mass="78236">MVKLNFVVRSVVITLAFTLSLCNANDDDGYPKFHIVYLGSLPETKTSYSPTSHHLNMLQQVLDGSNPTKSLVRSYKRSFNGFAAMLTNQQAAKLTEMEGVVSVFPSKTLQTQTTRSWDFLGLPKAPKGHQTVETNLVVGLFDTGVWPESESFSDKGIRKPVPKHWKGKCAGGLNFTCNKKLIGARFYVENSARDNNGHGSHTASTAAGNNVHNGGFYGIAGGTARGAVPSSRIAAYKVCSDAGCEDHDILAAFDDAIADGVDVISISLSGTIALRLDTDSVAIGSFHAVAKGVVVVQSAGNSGPLPGTVASVAPWLITVAANTMDRKIVDKVVLGNGKVLTGIPVINPFEPKRRKIPIALSNGKRGCFDKSDDQCACLDEKTVKGKIILCDYYLEKDVLLSGAAGAIGKASDLDNVASNSLMPSVTLLPKDYAIVKSYKNSTKNPRAKILKSKSAQDRNAPKVVAFSGRGPNPTISEILKPDISAPGVNILAAYSPIGSPTGDPSTDNRSVHYNILSGTSMSCPHVSGIAAYVKSFHPHWSPAAIKSAIMTSAKPMVRSSVEDVGEYAYGSGQANPMLAINPGLVYDINKEDYVQMLCNLGYHNRTIKVISGELNPCKGAAHRSLVRNLNYPTFAAHVRPMVPFNVRFGRIVTNVGLANSSYSVTITPNPQVNVTVKPRVLSFKALNKKKSFVVKVVGKIPHETVVISSIVWSDGTHHVRSPIVIDVSVPLL</sequence>
<feature type="domain" description="Peptidase S8/S53" evidence="11">
    <location>
        <begin position="135"/>
        <end position="555"/>
    </location>
</feature>
<dbReference type="PROSITE" id="PS51892">
    <property type="entry name" value="SUBTILASE"/>
    <property type="match status" value="1"/>
</dbReference>
<feature type="signal peptide" evidence="10">
    <location>
        <begin position="1"/>
        <end position="24"/>
    </location>
</feature>
<dbReference type="InterPro" id="IPR045051">
    <property type="entry name" value="SBT"/>
</dbReference>
<dbReference type="InterPro" id="IPR037045">
    <property type="entry name" value="S8pro/Inhibitor_I9_sf"/>
</dbReference>
<dbReference type="GO" id="GO:0004252">
    <property type="term" value="F:serine-type endopeptidase activity"/>
    <property type="evidence" value="ECO:0007669"/>
    <property type="project" value="UniProtKB-UniRule"/>
</dbReference>
<dbReference type="Pfam" id="PF05922">
    <property type="entry name" value="Inhibitor_I9"/>
    <property type="match status" value="1"/>
</dbReference>
<feature type="active site" description="Charge relay system" evidence="8 9">
    <location>
        <position position="142"/>
    </location>
</feature>